<dbReference type="OrthoDB" id="9397126at2759"/>
<reference evidence="1" key="1">
    <citation type="submission" date="2025-08" db="UniProtKB">
        <authorList>
            <consortium name="Ensembl"/>
        </authorList>
    </citation>
    <scope>IDENTIFICATION</scope>
</reference>
<dbReference type="Ensembl" id="ENSNNAT00000029137.1">
    <property type="protein sequence ID" value="ENSNNAP00000027813.1"/>
    <property type="gene ID" value="ENSNNAG00000017948.1"/>
</dbReference>
<proteinExistence type="predicted"/>
<reference evidence="1" key="2">
    <citation type="submission" date="2025-09" db="UniProtKB">
        <authorList>
            <consortium name="Ensembl"/>
        </authorList>
    </citation>
    <scope>IDENTIFICATION</scope>
</reference>
<evidence type="ECO:0000313" key="2">
    <source>
        <dbReference type="Proteomes" id="UP000694559"/>
    </source>
</evidence>
<dbReference type="Proteomes" id="UP000694559">
    <property type="component" value="Unplaced"/>
</dbReference>
<name>A0A8C6YHK4_NAJNA</name>
<accession>A0A8C6YHK4</accession>
<sequence>MSNYWRLILCKEAGNCNCFSADSQPNEEKDDTEHRIVVSDILQLVQDKQKVPPTHGIQARRSE</sequence>
<dbReference type="AlphaFoldDB" id="A0A8C6YHK4"/>
<keyword evidence="2" id="KW-1185">Reference proteome</keyword>
<protein>
    <submittedName>
        <fullName evidence="1">Uncharacterized protein</fullName>
    </submittedName>
</protein>
<evidence type="ECO:0000313" key="1">
    <source>
        <dbReference type="Ensembl" id="ENSNNAP00000027813.1"/>
    </source>
</evidence>
<organism evidence="1 2">
    <name type="scientific">Naja naja</name>
    <name type="common">Indian cobra</name>
    <dbReference type="NCBI Taxonomy" id="35670"/>
    <lineage>
        <taxon>Eukaryota</taxon>
        <taxon>Metazoa</taxon>
        <taxon>Chordata</taxon>
        <taxon>Craniata</taxon>
        <taxon>Vertebrata</taxon>
        <taxon>Euteleostomi</taxon>
        <taxon>Lepidosauria</taxon>
        <taxon>Squamata</taxon>
        <taxon>Bifurcata</taxon>
        <taxon>Unidentata</taxon>
        <taxon>Episquamata</taxon>
        <taxon>Toxicofera</taxon>
        <taxon>Serpentes</taxon>
        <taxon>Colubroidea</taxon>
        <taxon>Elapidae</taxon>
        <taxon>Elapinae</taxon>
        <taxon>Naja</taxon>
    </lineage>
</organism>
<dbReference type="GeneTree" id="ENSGT00990000210881"/>
<dbReference type="OMA" id="ILCKRPR"/>